<dbReference type="InterPro" id="IPR004101">
    <property type="entry name" value="Mur_ligase_C"/>
</dbReference>
<comment type="caution">
    <text evidence="8">The sequence shown here is derived from an EMBL/GenBank/DDBJ whole genome shotgun (WGS) entry which is preliminary data.</text>
</comment>
<dbReference type="PANTHER" id="PTHR23135:SF4">
    <property type="entry name" value="UDP-N-ACETYLMURAMOYL-L-ALANYL-D-GLUTAMATE--2,6-DIAMINOPIMELATE LIGASE MURE HOMOLOG, CHLOROPLASTIC"/>
    <property type="match status" value="1"/>
</dbReference>
<evidence type="ECO:0000256" key="4">
    <source>
        <dbReference type="SAM" id="MobiDB-lite"/>
    </source>
</evidence>
<dbReference type="Proteomes" id="UP001418222">
    <property type="component" value="Unassembled WGS sequence"/>
</dbReference>
<dbReference type="GO" id="GO:0051301">
    <property type="term" value="P:cell division"/>
    <property type="evidence" value="ECO:0007669"/>
    <property type="project" value="InterPro"/>
</dbReference>
<sequence>MALPVQFFSPLRFSPSRPFLSPRRLPPLPLAATRSDGKFRPLPSDEDPPEAPEDSSHGVPRIEQFRLQVAAARRRQEEQYKKDQHLFVSALALEEDPPSSADASADSSSGDDPFGDIDRAISLKRQEFVKQGLLPPNPPKSKIEVTPVVAVDDLSHEEILDLEEIEELHGLTEISMDEIEKEKSIGMAEKEDKTASSLPDPPSFDLDLDSLSKSRDQILEPDFKMTLAELLDESRVVPVSVHGHLEVLITGIQHDPKEVSSGDLFIRCAGASTDGHDSLIEADKRGAVAVVADKEINLDETLALKALIIVEDTDLVLPVLAASFYGNPSRTVSVIGITGTHGKTSTAHLVKAMYDAMGLRTGMLSSLGYYIHGDNILEASDSTPDAVSVQKLMAKMVHNGTEAVVMETSSSGLSKGSCNEVDFDISVFTNLSKGQLDFHGTEEEYRSSIGKLFERMVDPERHRKVVNIDDPNASYIMSKGNPDVPVVSYAMEDKSADVYPLKFDLSLFETQVLVQTPKGILEISSGLLGRHNIYNILAAVAVGIAVGAPLEDIVRGVEEVDAVPGRCELIDEEQAFGVVVDYARTPDDLSRLLDTMRELRPRRIITVIGCCGEGERGKRPIMTKIATDKSDVVMLTSDDPKNEDPLDILDDMLTGVGWSMQDYLKYGENDYYPPLPNGHRLFLHDIRRVAVRAAVAMGEEADIVVVAGKGDYTYQIEGDKKEFFDDREECREALHYVHELHQAGIDTSEFPWRSCIYSKLNYIPSLSIQSHIHASDIAFPSYGTSSAIFGAQLHLSLCPKFIRQLKLCPACLASSSLVPHSCQQPSNRPSSYQAPGSLYNSPDSSPPN</sequence>
<feature type="region of interest" description="Disordered" evidence="4">
    <location>
        <begin position="89"/>
        <end position="117"/>
    </location>
</feature>
<feature type="region of interest" description="Disordered" evidence="4">
    <location>
        <begin position="824"/>
        <end position="848"/>
    </location>
</feature>
<dbReference type="NCBIfam" id="TIGR01085">
    <property type="entry name" value="murE"/>
    <property type="match status" value="1"/>
</dbReference>
<evidence type="ECO:0000256" key="3">
    <source>
        <dbReference type="ARBA" id="ARBA00072427"/>
    </source>
</evidence>
<dbReference type="Gene3D" id="3.90.190.20">
    <property type="entry name" value="Mur ligase, C-terminal domain"/>
    <property type="match status" value="1"/>
</dbReference>
<evidence type="ECO:0000256" key="1">
    <source>
        <dbReference type="ARBA" id="ARBA00005898"/>
    </source>
</evidence>
<dbReference type="Gene3D" id="3.40.1190.10">
    <property type="entry name" value="Mur-like, catalytic domain"/>
    <property type="match status" value="1"/>
</dbReference>
<dbReference type="SUPFAM" id="SSF63418">
    <property type="entry name" value="MurE/MurF N-terminal domain"/>
    <property type="match status" value="1"/>
</dbReference>
<dbReference type="PANTHER" id="PTHR23135">
    <property type="entry name" value="MUR LIGASE FAMILY MEMBER"/>
    <property type="match status" value="1"/>
</dbReference>
<comment type="subunit">
    <text evidence="2">Component of the plastid-encoded plastid RNA polymerase (PEP) complex.</text>
</comment>
<feature type="domain" description="Mur ligase central" evidence="7">
    <location>
        <begin position="337"/>
        <end position="542"/>
    </location>
</feature>
<name>A0AAP0BBA1_9ASPA</name>
<dbReference type="InterPro" id="IPR036565">
    <property type="entry name" value="Mur-like_cat_sf"/>
</dbReference>
<dbReference type="InterPro" id="IPR000713">
    <property type="entry name" value="Mur_ligase_N"/>
</dbReference>
<dbReference type="GO" id="GO:0008360">
    <property type="term" value="P:regulation of cell shape"/>
    <property type="evidence" value="ECO:0007669"/>
    <property type="project" value="InterPro"/>
</dbReference>
<dbReference type="SUPFAM" id="SSF53623">
    <property type="entry name" value="MurD-like peptide ligases, catalytic domain"/>
    <property type="match status" value="1"/>
</dbReference>
<organism evidence="8 9">
    <name type="scientific">Platanthera zijinensis</name>
    <dbReference type="NCBI Taxonomy" id="2320716"/>
    <lineage>
        <taxon>Eukaryota</taxon>
        <taxon>Viridiplantae</taxon>
        <taxon>Streptophyta</taxon>
        <taxon>Embryophyta</taxon>
        <taxon>Tracheophyta</taxon>
        <taxon>Spermatophyta</taxon>
        <taxon>Magnoliopsida</taxon>
        <taxon>Liliopsida</taxon>
        <taxon>Asparagales</taxon>
        <taxon>Orchidaceae</taxon>
        <taxon>Orchidoideae</taxon>
        <taxon>Orchideae</taxon>
        <taxon>Orchidinae</taxon>
        <taxon>Platanthera</taxon>
    </lineage>
</organism>
<dbReference type="NCBIfam" id="NF001126">
    <property type="entry name" value="PRK00139.1-4"/>
    <property type="match status" value="1"/>
</dbReference>
<dbReference type="InterPro" id="IPR035911">
    <property type="entry name" value="MurE/MurF_N"/>
</dbReference>
<evidence type="ECO:0000259" key="6">
    <source>
        <dbReference type="Pfam" id="PF02875"/>
    </source>
</evidence>
<dbReference type="InterPro" id="IPR005761">
    <property type="entry name" value="UDP-N-AcMur-Glu-dNH2Pim_ligase"/>
</dbReference>
<feature type="region of interest" description="Disordered" evidence="4">
    <location>
        <begin position="1"/>
        <end position="65"/>
    </location>
</feature>
<dbReference type="Pfam" id="PF01225">
    <property type="entry name" value="Mur_ligase"/>
    <property type="match status" value="1"/>
</dbReference>
<evidence type="ECO:0000259" key="7">
    <source>
        <dbReference type="Pfam" id="PF08245"/>
    </source>
</evidence>
<dbReference type="InterPro" id="IPR036615">
    <property type="entry name" value="Mur_ligase_C_dom_sf"/>
</dbReference>
<dbReference type="GO" id="GO:0005524">
    <property type="term" value="F:ATP binding"/>
    <property type="evidence" value="ECO:0007669"/>
    <property type="project" value="InterPro"/>
</dbReference>
<dbReference type="GO" id="GO:0005737">
    <property type="term" value="C:cytoplasm"/>
    <property type="evidence" value="ECO:0007669"/>
    <property type="project" value="InterPro"/>
</dbReference>
<dbReference type="AlphaFoldDB" id="A0AAP0BBA1"/>
<dbReference type="FunFam" id="3.90.190.20:FF:000006">
    <property type="entry name" value="UDP-N-acetylmuramoyl-L-alanyl-D-glutamate--2,6-diaminopimelate ligase"/>
    <property type="match status" value="1"/>
</dbReference>
<dbReference type="Pfam" id="PF08245">
    <property type="entry name" value="Mur_ligase_M"/>
    <property type="match status" value="1"/>
</dbReference>
<dbReference type="Pfam" id="PF02875">
    <property type="entry name" value="Mur_ligase_C"/>
    <property type="match status" value="1"/>
</dbReference>
<dbReference type="SUPFAM" id="SSF53244">
    <property type="entry name" value="MurD-like peptide ligases, peptide-binding domain"/>
    <property type="match status" value="1"/>
</dbReference>
<feature type="domain" description="Mur ligase N-terminal catalytic" evidence="5">
    <location>
        <begin position="249"/>
        <end position="325"/>
    </location>
</feature>
<protein>
    <recommendedName>
        <fullName evidence="3">UDP-N-acetylmuramoyl-L-alanyl-D-glutamate--2,6-diaminopimelate ligase MurE homolog, chloroplastic</fullName>
    </recommendedName>
</protein>
<keyword evidence="9" id="KW-1185">Reference proteome</keyword>
<evidence type="ECO:0000313" key="8">
    <source>
        <dbReference type="EMBL" id="KAK8934693.1"/>
    </source>
</evidence>
<dbReference type="InterPro" id="IPR013221">
    <property type="entry name" value="Mur_ligase_cen"/>
</dbReference>
<accession>A0AAP0BBA1</accession>
<dbReference type="Gene3D" id="3.40.1390.10">
    <property type="entry name" value="MurE/MurF, N-terminal domain"/>
    <property type="match status" value="1"/>
</dbReference>
<evidence type="ECO:0000313" key="9">
    <source>
        <dbReference type="Proteomes" id="UP001418222"/>
    </source>
</evidence>
<dbReference type="HAMAP" id="MF_00208">
    <property type="entry name" value="MurE"/>
    <property type="match status" value="1"/>
</dbReference>
<gene>
    <name evidence="8" type="ORF">KSP39_PZI014654</name>
</gene>
<evidence type="ECO:0000256" key="2">
    <source>
        <dbReference type="ARBA" id="ARBA00064883"/>
    </source>
</evidence>
<dbReference type="EMBL" id="JBBWWQ010000012">
    <property type="protein sequence ID" value="KAK8934693.1"/>
    <property type="molecule type" value="Genomic_DNA"/>
</dbReference>
<feature type="compositionally biased region" description="Acidic residues" evidence="4">
    <location>
        <begin position="44"/>
        <end position="53"/>
    </location>
</feature>
<reference evidence="8 9" key="1">
    <citation type="journal article" date="2022" name="Nat. Plants">
        <title>Genomes of leafy and leafless Platanthera orchids illuminate the evolution of mycoheterotrophy.</title>
        <authorList>
            <person name="Li M.H."/>
            <person name="Liu K.W."/>
            <person name="Li Z."/>
            <person name="Lu H.C."/>
            <person name="Ye Q.L."/>
            <person name="Zhang D."/>
            <person name="Wang J.Y."/>
            <person name="Li Y.F."/>
            <person name="Zhong Z.M."/>
            <person name="Liu X."/>
            <person name="Yu X."/>
            <person name="Liu D.K."/>
            <person name="Tu X.D."/>
            <person name="Liu B."/>
            <person name="Hao Y."/>
            <person name="Liao X.Y."/>
            <person name="Jiang Y.T."/>
            <person name="Sun W.H."/>
            <person name="Chen J."/>
            <person name="Chen Y.Q."/>
            <person name="Ai Y."/>
            <person name="Zhai J.W."/>
            <person name="Wu S.S."/>
            <person name="Zhou Z."/>
            <person name="Hsiao Y.Y."/>
            <person name="Wu W.L."/>
            <person name="Chen Y.Y."/>
            <person name="Lin Y.F."/>
            <person name="Hsu J.L."/>
            <person name="Li C.Y."/>
            <person name="Wang Z.W."/>
            <person name="Zhao X."/>
            <person name="Zhong W.Y."/>
            <person name="Ma X.K."/>
            <person name="Ma L."/>
            <person name="Huang J."/>
            <person name="Chen G.Z."/>
            <person name="Huang M.Z."/>
            <person name="Huang L."/>
            <person name="Peng D.H."/>
            <person name="Luo Y.B."/>
            <person name="Zou S.Q."/>
            <person name="Chen S.P."/>
            <person name="Lan S."/>
            <person name="Tsai W.C."/>
            <person name="Van de Peer Y."/>
            <person name="Liu Z.J."/>
        </authorList>
    </citation>
    <scope>NUCLEOTIDE SEQUENCE [LARGE SCALE GENOMIC DNA]</scope>
    <source>
        <strain evidence="8">Lor287</strain>
    </source>
</reference>
<comment type="similarity">
    <text evidence="1">Belongs to the MurCDEF family. MurE subfamily.</text>
</comment>
<feature type="domain" description="Mur ligase C-terminal" evidence="6">
    <location>
        <begin position="565"/>
        <end position="710"/>
    </location>
</feature>
<feature type="compositionally biased region" description="Low complexity" evidence="4">
    <location>
        <begin position="7"/>
        <end position="23"/>
    </location>
</feature>
<evidence type="ECO:0000259" key="5">
    <source>
        <dbReference type="Pfam" id="PF01225"/>
    </source>
</evidence>
<dbReference type="GO" id="GO:0016881">
    <property type="term" value="F:acid-amino acid ligase activity"/>
    <property type="evidence" value="ECO:0007669"/>
    <property type="project" value="InterPro"/>
</dbReference>
<proteinExistence type="inferred from homology"/>
<feature type="compositionally biased region" description="Low complexity" evidence="4">
    <location>
        <begin position="98"/>
        <end position="112"/>
    </location>
</feature>